<dbReference type="PROSITE" id="PS50851">
    <property type="entry name" value="CHEW"/>
    <property type="match status" value="1"/>
</dbReference>
<evidence type="ECO:0000313" key="3">
    <source>
        <dbReference type="Proteomes" id="UP000640333"/>
    </source>
</evidence>
<evidence type="ECO:0000259" key="1">
    <source>
        <dbReference type="PROSITE" id="PS50851"/>
    </source>
</evidence>
<name>A0A8J7FBH4_9GAMM</name>
<dbReference type="GO" id="GO:0007165">
    <property type="term" value="P:signal transduction"/>
    <property type="evidence" value="ECO:0007669"/>
    <property type="project" value="InterPro"/>
</dbReference>
<reference evidence="2" key="1">
    <citation type="submission" date="2020-10" db="EMBL/GenBank/DDBJ databases">
        <title>Bacterium isolated from coastal waters sediment.</title>
        <authorList>
            <person name="Chen R.-J."/>
            <person name="Lu D.-C."/>
            <person name="Zhu K.-L."/>
            <person name="Du Z.-J."/>
        </authorList>
    </citation>
    <scope>NUCLEOTIDE SEQUENCE</scope>
    <source>
        <strain evidence="2">N1Y112</strain>
    </source>
</reference>
<dbReference type="Pfam" id="PF01584">
    <property type="entry name" value="CheW"/>
    <property type="match status" value="1"/>
</dbReference>
<organism evidence="2 3">
    <name type="scientific">Pontibacterium sinense</name>
    <dbReference type="NCBI Taxonomy" id="2781979"/>
    <lineage>
        <taxon>Bacteria</taxon>
        <taxon>Pseudomonadati</taxon>
        <taxon>Pseudomonadota</taxon>
        <taxon>Gammaproteobacteria</taxon>
        <taxon>Oceanospirillales</taxon>
        <taxon>Oceanospirillaceae</taxon>
        <taxon>Pontibacterium</taxon>
    </lineage>
</organism>
<dbReference type="Gene3D" id="2.30.30.40">
    <property type="entry name" value="SH3 Domains"/>
    <property type="match status" value="1"/>
</dbReference>
<dbReference type="GO" id="GO:0006935">
    <property type="term" value="P:chemotaxis"/>
    <property type="evidence" value="ECO:0007669"/>
    <property type="project" value="InterPro"/>
</dbReference>
<accession>A0A8J7FBH4</accession>
<dbReference type="AlphaFoldDB" id="A0A8J7FBH4"/>
<proteinExistence type="predicted"/>
<feature type="domain" description="CheW-like" evidence="1">
    <location>
        <begin position="16"/>
        <end position="156"/>
    </location>
</feature>
<evidence type="ECO:0000313" key="2">
    <source>
        <dbReference type="EMBL" id="MBE9398500.1"/>
    </source>
</evidence>
<comment type="caution">
    <text evidence="2">The sequence shown here is derived from an EMBL/GenBank/DDBJ whole genome shotgun (WGS) entry which is preliminary data.</text>
</comment>
<sequence>MEADAFNLTEAPEDFQEVRHGFNVAGNHFLVPRALYSELVNKPRICPIPTTPNWFKGFINHRGETVPVYDLALLSDDHKNPDQAQRWVLLLDEQPYMAGILLDSPPVALVAPNALEDSSSATFNEDFRSFLNGYIEHDGTAWAELDHRRFFSAIKERF</sequence>
<dbReference type="Proteomes" id="UP000640333">
    <property type="component" value="Unassembled WGS sequence"/>
</dbReference>
<keyword evidence="3" id="KW-1185">Reference proteome</keyword>
<dbReference type="Gene3D" id="2.40.50.180">
    <property type="entry name" value="CheA-289, Domain 4"/>
    <property type="match status" value="1"/>
</dbReference>
<gene>
    <name evidence="2" type="ORF">IOQ59_14660</name>
</gene>
<dbReference type="SUPFAM" id="SSF50341">
    <property type="entry name" value="CheW-like"/>
    <property type="match status" value="1"/>
</dbReference>
<dbReference type="InterPro" id="IPR002545">
    <property type="entry name" value="CheW-lke_dom"/>
</dbReference>
<dbReference type="RefSeq" id="WP_193954135.1">
    <property type="nucleotide sequence ID" value="NZ_JADEYS010000015.1"/>
</dbReference>
<dbReference type="InterPro" id="IPR036061">
    <property type="entry name" value="CheW-like_dom_sf"/>
</dbReference>
<dbReference type="EMBL" id="JADEYS010000015">
    <property type="protein sequence ID" value="MBE9398500.1"/>
    <property type="molecule type" value="Genomic_DNA"/>
</dbReference>
<protein>
    <submittedName>
        <fullName evidence="2">Chemotaxis protein CheW</fullName>
    </submittedName>
</protein>